<sequence length="660" mass="76053">MREESPLNGSSAKPSEETDWFVLQTAMSERQQQQKCFLPSKKYGTCRNEEYSYGSSSCQGRNEGWGSFRGNFGRRSPRYERGGCEPQPSHLQEEDGNMVMGDVQEDPQVRHTPYTTYWNKRRVRCHSEGCIRVTVWRDRKPPQREMRENAQDGTPGSWFKITIPYGINYDKMWLMNSIQNQCSVPFTPVDFHYVKNRARFFVQGASTASALKDVSYKICDEENEKVAIFVSPSTVPYSVLNKLEPKEMEQLKLTLNKRYNVSQQALDLQNLRFDPDLVGHDIDIILNRRNCMAATLQIIEKDFPELLSLNLSSNKLYRLDGLSDIIQMAPTVKILNLCKNELKSAWELSKMKGLDLEELWLQGNPLCGTFPDHSTYVSAIRECFPKLLRLDGKELPPPIIIDIDTPYAVKPCKENYNGSEMLKNLILTFLQQYYMIYDSGDRHGLLSAYHHRAYFSLTIPFNPEDPAPSSLWEYVKDSRNMKKLKDPYLRVQLLKHTKRDIVHSLCLLPKTQHDFSSFVVDMWLHTDTMLCFSVNGVFKEVEGRSQGSVRAFTRTFISIPASYSSLFIVNDELFVRDTSLNKTLSTFSISVPTPSASSMPTLSQEQQQMVQDFSTQSEMNLQWSQKCLQDNDWNYTRAGQVFTKFKAEGKIPEEAFKQIP</sequence>
<dbReference type="InterPro" id="IPR032710">
    <property type="entry name" value="NTF2-like_dom_sf"/>
</dbReference>
<organism evidence="10 11">
    <name type="scientific">Vicugna pacos</name>
    <name type="common">Alpaca</name>
    <name type="synonym">Lama pacos</name>
    <dbReference type="NCBI Taxonomy" id="30538"/>
    <lineage>
        <taxon>Eukaryota</taxon>
        <taxon>Metazoa</taxon>
        <taxon>Chordata</taxon>
        <taxon>Craniata</taxon>
        <taxon>Vertebrata</taxon>
        <taxon>Euteleostomi</taxon>
        <taxon>Mammalia</taxon>
        <taxon>Eutheria</taxon>
        <taxon>Laurasiatheria</taxon>
        <taxon>Artiodactyla</taxon>
        <taxon>Tylopoda</taxon>
        <taxon>Camelidae</taxon>
        <taxon>Vicugna</taxon>
    </lineage>
</organism>
<evidence type="ECO:0000256" key="7">
    <source>
        <dbReference type="ARBA" id="ARBA00023242"/>
    </source>
</evidence>
<dbReference type="InterPro" id="IPR012677">
    <property type="entry name" value="Nucleotide-bd_a/b_plait_sf"/>
</dbReference>
<dbReference type="SMART" id="SM00804">
    <property type="entry name" value="TAP_C"/>
    <property type="match status" value="1"/>
</dbReference>
<dbReference type="Gene3D" id="3.10.450.50">
    <property type="match status" value="1"/>
</dbReference>
<dbReference type="InterPro" id="IPR009060">
    <property type="entry name" value="UBA-like_sf"/>
</dbReference>
<evidence type="ECO:0000256" key="6">
    <source>
        <dbReference type="ARBA" id="ARBA00022816"/>
    </source>
</evidence>
<dbReference type="InterPro" id="IPR030217">
    <property type="entry name" value="NXF_fam"/>
</dbReference>
<dbReference type="Pfam" id="PF22602">
    <property type="entry name" value="NXF_NTF2"/>
    <property type="match status" value="1"/>
</dbReference>
<feature type="domain" description="TAP-C" evidence="9">
    <location>
        <begin position="604"/>
        <end position="659"/>
    </location>
</feature>
<protein>
    <submittedName>
        <fullName evidence="11">Nuclear RNA export factor 2</fullName>
    </submittedName>
</protein>
<keyword evidence="3" id="KW-0813">Transport</keyword>
<dbReference type="Gene3D" id="3.30.70.330">
    <property type="match status" value="1"/>
</dbReference>
<dbReference type="CDD" id="cd14342">
    <property type="entry name" value="UBA_TAP-C"/>
    <property type="match status" value="1"/>
</dbReference>
<name>A0ABM5CUX8_VICPA</name>
<evidence type="ECO:0000313" key="10">
    <source>
        <dbReference type="Proteomes" id="UP001652581"/>
    </source>
</evidence>
<dbReference type="RefSeq" id="XP_072812452.1">
    <property type="nucleotide sequence ID" value="XM_072956351.1"/>
</dbReference>
<evidence type="ECO:0000256" key="4">
    <source>
        <dbReference type="ARBA" id="ARBA00022614"/>
    </source>
</evidence>
<keyword evidence="7" id="KW-0539">Nucleus</keyword>
<evidence type="ECO:0000313" key="11">
    <source>
        <dbReference type="RefSeq" id="XP_072812452.1"/>
    </source>
</evidence>
<dbReference type="Proteomes" id="UP001652581">
    <property type="component" value="Chromosome X"/>
</dbReference>
<evidence type="ECO:0000256" key="3">
    <source>
        <dbReference type="ARBA" id="ARBA00022448"/>
    </source>
</evidence>
<dbReference type="InterPro" id="IPR032675">
    <property type="entry name" value="LRR_dom_sf"/>
</dbReference>
<accession>A0ABM5CUX8</accession>
<dbReference type="Pfam" id="PF09162">
    <property type="entry name" value="Tap-RNA_bind"/>
    <property type="match status" value="1"/>
</dbReference>
<gene>
    <name evidence="11" type="primary">LOC102545703</name>
</gene>
<evidence type="ECO:0000259" key="8">
    <source>
        <dbReference type="PROSITE" id="PS50177"/>
    </source>
</evidence>
<comment type="subcellular location">
    <subcellularLocation>
        <location evidence="1">Nucleus</location>
        <location evidence="1">Nucleoplasm</location>
    </subcellularLocation>
</comment>
<keyword evidence="4" id="KW-0433">Leucine-rich repeat</keyword>
<proteinExistence type="inferred from homology"/>
<dbReference type="SUPFAM" id="SSF54928">
    <property type="entry name" value="RNA-binding domain, RBD"/>
    <property type="match status" value="1"/>
</dbReference>
<keyword evidence="10" id="KW-1185">Reference proteome</keyword>
<dbReference type="Pfam" id="PF24048">
    <property type="entry name" value="LRR_NXF1-5"/>
    <property type="match status" value="1"/>
</dbReference>
<evidence type="ECO:0000256" key="2">
    <source>
        <dbReference type="ARBA" id="ARBA00009285"/>
    </source>
</evidence>
<dbReference type="PANTHER" id="PTHR10662">
    <property type="entry name" value="NUCLEAR RNA EXPORT FACTOR"/>
    <property type="match status" value="1"/>
</dbReference>
<dbReference type="SUPFAM" id="SSF52058">
    <property type="entry name" value="L domain-like"/>
    <property type="match status" value="1"/>
</dbReference>
<dbReference type="Gene3D" id="3.80.10.10">
    <property type="entry name" value="Ribonuclease Inhibitor"/>
    <property type="match status" value="1"/>
</dbReference>
<dbReference type="PROSITE" id="PS51450">
    <property type="entry name" value="LRR"/>
    <property type="match status" value="1"/>
</dbReference>
<keyword evidence="6" id="KW-0509">mRNA transport</keyword>
<dbReference type="InterPro" id="IPR005637">
    <property type="entry name" value="TAP_C_dom"/>
</dbReference>
<evidence type="ECO:0000256" key="1">
    <source>
        <dbReference type="ARBA" id="ARBA00004642"/>
    </source>
</evidence>
<dbReference type="InterPro" id="IPR015245">
    <property type="entry name" value="Tap_RNA-bd"/>
</dbReference>
<comment type="similarity">
    <text evidence="2">Belongs to the NXF family.</text>
</comment>
<dbReference type="InterPro" id="IPR057125">
    <property type="entry name" value="NXF1/2/3/5-like_LRR"/>
</dbReference>
<reference evidence="11" key="1">
    <citation type="submission" date="2025-08" db="UniProtKB">
        <authorList>
            <consortium name="RefSeq"/>
        </authorList>
    </citation>
    <scope>IDENTIFICATION</scope>
</reference>
<dbReference type="Gene3D" id="1.10.8.10">
    <property type="entry name" value="DNA helicase RuvA subunit, C-terminal domain"/>
    <property type="match status" value="1"/>
</dbReference>
<evidence type="ECO:0000256" key="5">
    <source>
        <dbReference type="ARBA" id="ARBA00022737"/>
    </source>
</evidence>
<dbReference type="PROSITE" id="PS51281">
    <property type="entry name" value="TAP_C"/>
    <property type="match status" value="1"/>
</dbReference>
<dbReference type="SUPFAM" id="SSF46934">
    <property type="entry name" value="UBA-like"/>
    <property type="match status" value="1"/>
</dbReference>
<keyword evidence="5" id="KW-0677">Repeat</keyword>
<dbReference type="InterPro" id="IPR018222">
    <property type="entry name" value="Nuclear_transport_factor_2_euk"/>
</dbReference>
<feature type="domain" description="NTF2" evidence="8">
    <location>
        <begin position="425"/>
        <end position="575"/>
    </location>
</feature>
<dbReference type="GeneID" id="102545703"/>
<evidence type="ECO:0000259" key="9">
    <source>
        <dbReference type="PROSITE" id="PS51281"/>
    </source>
</evidence>
<dbReference type="InterPro" id="IPR002075">
    <property type="entry name" value="NTF2_dom"/>
</dbReference>
<dbReference type="SUPFAM" id="SSF54427">
    <property type="entry name" value="NTF2-like"/>
    <property type="match status" value="1"/>
</dbReference>
<dbReference type="PANTHER" id="PTHR10662:SF15">
    <property type="entry name" value="NUCLEAR RNA EXPORT FACTOR 5"/>
    <property type="match status" value="1"/>
</dbReference>
<dbReference type="InterPro" id="IPR001611">
    <property type="entry name" value="Leu-rich_rpt"/>
</dbReference>
<dbReference type="InterPro" id="IPR035979">
    <property type="entry name" value="RBD_domain_sf"/>
</dbReference>
<dbReference type="Pfam" id="PF03943">
    <property type="entry name" value="TAP_C"/>
    <property type="match status" value="1"/>
</dbReference>
<dbReference type="PROSITE" id="PS50177">
    <property type="entry name" value="NTF2_DOMAIN"/>
    <property type="match status" value="1"/>
</dbReference>